<proteinExistence type="predicted"/>
<dbReference type="STRING" id="1798473.A3G50_02005"/>
<accession>A0A1F6C3A5</accession>
<dbReference type="Proteomes" id="UP000176633">
    <property type="component" value="Unassembled WGS sequence"/>
</dbReference>
<gene>
    <name evidence="1" type="ORF">A3G50_02005</name>
</gene>
<comment type="caution">
    <text evidence="1">The sequence shown here is derived from an EMBL/GenBank/DDBJ whole genome shotgun (WGS) entry which is preliminary data.</text>
</comment>
<dbReference type="AlphaFoldDB" id="A0A1F6C3A5"/>
<protein>
    <submittedName>
        <fullName evidence="1">Uncharacterized protein</fullName>
    </submittedName>
</protein>
<name>A0A1F6C3A5_9BACT</name>
<evidence type="ECO:0000313" key="2">
    <source>
        <dbReference type="Proteomes" id="UP000176633"/>
    </source>
</evidence>
<organism evidence="1 2">
    <name type="scientific">Candidatus Jorgensenbacteria bacterium RIFCSPLOWO2_12_FULL_42_11</name>
    <dbReference type="NCBI Taxonomy" id="1798473"/>
    <lineage>
        <taxon>Bacteria</taxon>
        <taxon>Candidatus Joergenseniibacteriota</taxon>
    </lineage>
</organism>
<sequence>MLDKNDIEKLIEVFPIKSEVATKKDLQEVKDDILEFKSEILTGQDEILSKLDILLTEKPMEDAQDKRRANVLKIHDNALRRAKILSEGEVMEINKLGTIN</sequence>
<dbReference type="EMBL" id="MFKM01000018">
    <property type="protein sequence ID" value="OGG43287.1"/>
    <property type="molecule type" value="Genomic_DNA"/>
</dbReference>
<evidence type="ECO:0000313" key="1">
    <source>
        <dbReference type="EMBL" id="OGG43287.1"/>
    </source>
</evidence>
<reference evidence="1 2" key="1">
    <citation type="journal article" date="2016" name="Nat. Commun.">
        <title>Thousands of microbial genomes shed light on interconnected biogeochemical processes in an aquifer system.</title>
        <authorList>
            <person name="Anantharaman K."/>
            <person name="Brown C.T."/>
            <person name="Hug L.A."/>
            <person name="Sharon I."/>
            <person name="Castelle C.J."/>
            <person name="Probst A.J."/>
            <person name="Thomas B.C."/>
            <person name="Singh A."/>
            <person name="Wilkins M.J."/>
            <person name="Karaoz U."/>
            <person name="Brodie E.L."/>
            <person name="Williams K.H."/>
            <person name="Hubbard S.S."/>
            <person name="Banfield J.F."/>
        </authorList>
    </citation>
    <scope>NUCLEOTIDE SEQUENCE [LARGE SCALE GENOMIC DNA]</scope>
</reference>